<dbReference type="Gene3D" id="3.30.60.190">
    <property type="match status" value="1"/>
</dbReference>
<evidence type="ECO:0000313" key="7">
    <source>
        <dbReference type="RefSeq" id="XP_018820328.2"/>
    </source>
</evidence>
<feature type="domain" description="HIT-type" evidence="5">
    <location>
        <begin position="6"/>
        <end position="39"/>
    </location>
</feature>
<dbReference type="OrthoDB" id="18412at2759"/>
<name>A0A2I4HQD4_JUGRE</name>
<dbReference type="GeneID" id="109020362"/>
<evidence type="ECO:0000256" key="2">
    <source>
        <dbReference type="ARBA" id="ARBA00022771"/>
    </source>
</evidence>
<dbReference type="GO" id="GO:0070761">
    <property type="term" value="C:pre-snoRNP complex"/>
    <property type="evidence" value="ECO:0000318"/>
    <property type="project" value="GO_Central"/>
</dbReference>
<dbReference type="RefSeq" id="XP_035551224.1">
    <property type="nucleotide sequence ID" value="XM_035695331.1"/>
</dbReference>
<dbReference type="RefSeq" id="XP_018858356.1">
    <property type="nucleotide sequence ID" value="XM_019002811.2"/>
</dbReference>
<dbReference type="Pfam" id="PF04438">
    <property type="entry name" value="zf-HIT"/>
    <property type="match status" value="1"/>
</dbReference>
<evidence type="ECO:0000313" key="6">
    <source>
        <dbReference type="Proteomes" id="UP000235220"/>
    </source>
</evidence>
<dbReference type="CDD" id="cd23024">
    <property type="entry name" value="zf-HIT_ZNHIT2-3"/>
    <property type="match status" value="1"/>
</dbReference>
<evidence type="ECO:0000256" key="3">
    <source>
        <dbReference type="ARBA" id="ARBA00022833"/>
    </source>
</evidence>
<dbReference type="Gramene" id="Jr10_13350_p1">
    <property type="protein sequence ID" value="cds.Jr10_13350_p1"/>
    <property type="gene ID" value="Jr10_13350"/>
</dbReference>
<evidence type="ECO:0000313" key="9">
    <source>
        <dbReference type="RefSeq" id="XP_035551224.1"/>
    </source>
</evidence>
<dbReference type="Proteomes" id="UP000235220">
    <property type="component" value="Chromosome 10"/>
</dbReference>
<reference evidence="7 8" key="1">
    <citation type="submission" date="2025-04" db="UniProtKB">
        <authorList>
            <consortium name="RefSeq"/>
        </authorList>
    </citation>
    <scope>IDENTIFICATION</scope>
    <source>
        <tissue evidence="7 8">Leaves</tissue>
    </source>
</reference>
<proteinExistence type="predicted"/>
<dbReference type="GO" id="GO:0008270">
    <property type="term" value="F:zinc ion binding"/>
    <property type="evidence" value="ECO:0007669"/>
    <property type="project" value="UniProtKB-UniRule"/>
</dbReference>
<keyword evidence="3" id="KW-0862">Zinc</keyword>
<keyword evidence="6" id="KW-1185">Reference proteome</keyword>
<gene>
    <name evidence="7 8 9" type="primary">LOC109020362</name>
</gene>
<protein>
    <submittedName>
        <fullName evidence="7 8">Zinc finger HIT domain-containing protein 3-like isoform X1</fullName>
    </submittedName>
</protein>
<dbReference type="GO" id="GO:0000492">
    <property type="term" value="P:box C/D snoRNP assembly"/>
    <property type="evidence" value="ECO:0000318"/>
    <property type="project" value="GO_Central"/>
</dbReference>
<accession>A0A2I4HQD4</accession>
<evidence type="ECO:0000256" key="4">
    <source>
        <dbReference type="PROSITE-ProRule" id="PRU00453"/>
    </source>
</evidence>
<evidence type="ECO:0000256" key="1">
    <source>
        <dbReference type="ARBA" id="ARBA00022723"/>
    </source>
</evidence>
<dbReference type="GO" id="GO:0005634">
    <property type="term" value="C:nucleus"/>
    <property type="evidence" value="ECO:0000318"/>
    <property type="project" value="GO_Central"/>
</dbReference>
<keyword evidence="2 4" id="KW-0863">Zinc-finger</keyword>
<dbReference type="RefSeq" id="XP_018820328.2">
    <property type="nucleotide sequence ID" value="XM_018964783.2"/>
</dbReference>
<evidence type="ECO:0000313" key="8">
    <source>
        <dbReference type="RefSeq" id="XP_018858356.1"/>
    </source>
</evidence>
<sequence>MGPRLCEICNETQSKYKCPACLVPYCSVVCFKKHKEIPCAKPVPSEEKSTADPESHLERTLNVEEPGNVLQKLQLEAIAPDPESPVERPLNVEEPGDVLQKLQLEAIASSSEIRDALKDENLQKIIRNIDGSPDAENELDKAMEVEVFRIFTDKILSNINL</sequence>
<dbReference type="PROSITE" id="PS51083">
    <property type="entry name" value="ZF_HIT"/>
    <property type="match status" value="1"/>
</dbReference>
<organism evidence="6 9">
    <name type="scientific">Juglans regia</name>
    <name type="common">English walnut</name>
    <dbReference type="NCBI Taxonomy" id="51240"/>
    <lineage>
        <taxon>Eukaryota</taxon>
        <taxon>Viridiplantae</taxon>
        <taxon>Streptophyta</taxon>
        <taxon>Embryophyta</taxon>
        <taxon>Tracheophyta</taxon>
        <taxon>Spermatophyta</taxon>
        <taxon>Magnoliopsida</taxon>
        <taxon>eudicotyledons</taxon>
        <taxon>Gunneridae</taxon>
        <taxon>Pentapetalae</taxon>
        <taxon>rosids</taxon>
        <taxon>fabids</taxon>
        <taxon>Fagales</taxon>
        <taxon>Juglandaceae</taxon>
        <taxon>Juglans</taxon>
    </lineage>
</organism>
<dbReference type="PANTHER" id="PTHR13483:SF11">
    <property type="entry name" value="ZINC FINGER HIT DOMAIN-CONTAINING PROTEIN 3"/>
    <property type="match status" value="1"/>
</dbReference>
<keyword evidence="1" id="KW-0479">Metal-binding</keyword>
<dbReference type="AlphaFoldDB" id="A0A2I4HQD4"/>
<dbReference type="PANTHER" id="PTHR13483">
    <property type="entry name" value="BOX C_D SNORNA PROTEIN 1-RELATED"/>
    <property type="match status" value="1"/>
</dbReference>
<dbReference type="SUPFAM" id="SSF144232">
    <property type="entry name" value="HIT/MYND zinc finger-like"/>
    <property type="match status" value="1"/>
</dbReference>
<dbReference type="STRING" id="51240.A0A2I4HQD4"/>
<dbReference type="InterPro" id="IPR051639">
    <property type="entry name" value="BCD1"/>
</dbReference>
<dbReference type="KEGG" id="jre:109020362"/>
<dbReference type="InterPro" id="IPR007529">
    <property type="entry name" value="Znf_HIT"/>
</dbReference>
<dbReference type="GO" id="GO:0000463">
    <property type="term" value="P:maturation of LSU-rRNA from tricistronic rRNA transcript (SSU-rRNA, 5.8S rRNA, LSU-rRNA)"/>
    <property type="evidence" value="ECO:0000318"/>
    <property type="project" value="GO_Central"/>
</dbReference>
<evidence type="ECO:0000259" key="5">
    <source>
        <dbReference type="PROSITE" id="PS51083"/>
    </source>
</evidence>